<accession>A0ACB8B7W6</accession>
<keyword evidence="2" id="KW-1185">Reference proteome</keyword>
<evidence type="ECO:0000313" key="1">
    <source>
        <dbReference type="EMBL" id="KAH7921891.1"/>
    </source>
</evidence>
<comment type="caution">
    <text evidence="1">The sequence shown here is derived from an EMBL/GenBank/DDBJ whole genome shotgun (WGS) entry which is preliminary data.</text>
</comment>
<dbReference type="EMBL" id="MU266507">
    <property type="protein sequence ID" value="KAH7921891.1"/>
    <property type="molecule type" value="Genomic_DNA"/>
</dbReference>
<evidence type="ECO:0000313" key="2">
    <source>
        <dbReference type="Proteomes" id="UP000790709"/>
    </source>
</evidence>
<feature type="non-terminal residue" evidence="1">
    <location>
        <position position="937"/>
    </location>
</feature>
<reference evidence="1" key="1">
    <citation type="journal article" date="2021" name="New Phytol.">
        <title>Evolutionary innovations through gain and loss of genes in the ectomycorrhizal Boletales.</title>
        <authorList>
            <person name="Wu G."/>
            <person name="Miyauchi S."/>
            <person name="Morin E."/>
            <person name="Kuo A."/>
            <person name="Drula E."/>
            <person name="Varga T."/>
            <person name="Kohler A."/>
            <person name="Feng B."/>
            <person name="Cao Y."/>
            <person name="Lipzen A."/>
            <person name="Daum C."/>
            <person name="Hundley H."/>
            <person name="Pangilinan J."/>
            <person name="Johnson J."/>
            <person name="Barry K."/>
            <person name="LaButti K."/>
            <person name="Ng V."/>
            <person name="Ahrendt S."/>
            <person name="Min B."/>
            <person name="Choi I.G."/>
            <person name="Park H."/>
            <person name="Plett J.M."/>
            <person name="Magnuson J."/>
            <person name="Spatafora J.W."/>
            <person name="Nagy L.G."/>
            <person name="Henrissat B."/>
            <person name="Grigoriev I.V."/>
            <person name="Yang Z.L."/>
            <person name="Xu J."/>
            <person name="Martin F.M."/>
        </authorList>
    </citation>
    <scope>NUCLEOTIDE SEQUENCE</scope>
    <source>
        <strain evidence="1">KUC20120723A-06</strain>
    </source>
</reference>
<organism evidence="1 2">
    <name type="scientific">Leucogyrophana mollusca</name>
    <dbReference type="NCBI Taxonomy" id="85980"/>
    <lineage>
        <taxon>Eukaryota</taxon>
        <taxon>Fungi</taxon>
        <taxon>Dikarya</taxon>
        <taxon>Basidiomycota</taxon>
        <taxon>Agaricomycotina</taxon>
        <taxon>Agaricomycetes</taxon>
        <taxon>Agaricomycetidae</taxon>
        <taxon>Boletales</taxon>
        <taxon>Boletales incertae sedis</taxon>
        <taxon>Leucogyrophana</taxon>
    </lineage>
</organism>
<dbReference type="Proteomes" id="UP000790709">
    <property type="component" value="Unassembled WGS sequence"/>
</dbReference>
<gene>
    <name evidence="1" type="ORF">BV22DRAFT_1095655</name>
</gene>
<name>A0ACB8B7W6_9AGAM</name>
<protein>
    <submittedName>
        <fullName evidence="1">Uncharacterized protein</fullName>
    </submittedName>
</protein>
<proteinExistence type="predicted"/>
<sequence>MLLREALTLRPAPHTHRLPSLTSLAAALSTRFQQTGRLPDLTDPIALLREALLLMPRAHPELGDRAILLERLAVALRTRFEKQGDRNVDTDMISEAISLLEEVLQLRPEPHPERASSLQNLARTHYANYMADYHVVGMYFILDTAISLFRDALALHTPSHSDRSSIVDDLGAALHTRFVHGGKLLDLDEAVMLHREALSLRPTHHPDRPSSLSNLAVALQTRSEQARQIPDLKEAITLHEEVLSVRPERDPLRSETFHKLGLAYHSLFLLGRLSSDLEQSIEFYRTALALQPNTHPGRPSSLSDLAVALHSRYKRTHVLADLNDAVALHREAFTLLPENHYDYLEFSKNLADALLLRSEETGRLRDLEEVIELCPMDSYEAIVYCYPAPLSQRFPAARMWARLSDAMDDGHGLALQQYRVTIELLPLLAGVGVDVEARQRALIFDTDGLAREAAACAIRQQKYHEAVELLEAGRAVFWALALQLRTPLDDLDAADPALAQKYRDLSRSLERGALRDVSGTVSDGDEGVASREKDSVRYRQLETDWLEIIEEIRGVEGFHDFLQPKIFSTLSAAAANGTVVILNASSFRAECDALVVVNSQVLHIPLKDLRYRTLEALVRNTRVATNGSLPSVRQSRAAMPALSGAKDADAVLQKVLSILWKSVVEPIFQILQLKKSETPPRLWWMATGPFASLPIHAAGNYGDPSGEAVCVSDYVVSSYIPTFNALLTPPPPSTETFKALAVIQPVTPGQAPLVSTEEELRKIENHIVDECLIKYGGSGKRTVVQDVLDDLVSASIVHFACHGVQDTTNPLNSSLLLEDRLKISRLMELDMPNASLVFLSACQTAAGDGQLPDEAMHLAATLLFTGFRGAVATMWSIHDEDGPRVADSFYQSLMKTGNTPTSPPDFTSAAHALHVAIKAIRNEGCSFIRWVPFIHLG</sequence>